<protein>
    <submittedName>
        <fullName evidence="1">Uncharacterized protein</fullName>
    </submittedName>
</protein>
<organism evidence="1 2">
    <name type="scientific">[Clostridium] asparagiforme DSM 15981</name>
    <dbReference type="NCBI Taxonomy" id="518636"/>
    <lineage>
        <taxon>Bacteria</taxon>
        <taxon>Bacillati</taxon>
        <taxon>Bacillota</taxon>
        <taxon>Clostridia</taxon>
        <taxon>Lachnospirales</taxon>
        <taxon>Lachnospiraceae</taxon>
        <taxon>Enterocloster</taxon>
    </lineage>
</organism>
<comment type="caution">
    <text evidence="1">The sequence shown here is derived from an EMBL/GenBank/DDBJ whole genome shotgun (WGS) entry which is preliminary data.</text>
</comment>
<keyword evidence="2" id="KW-1185">Reference proteome</keyword>
<dbReference type="AlphaFoldDB" id="C0D3G0"/>
<accession>C0D3G0</accession>
<dbReference type="EMBL" id="ACCJ01000298">
    <property type="protein sequence ID" value="EEG54135.1"/>
    <property type="molecule type" value="Genomic_DNA"/>
</dbReference>
<proteinExistence type="predicted"/>
<dbReference type="Proteomes" id="UP000004756">
    <property type="component" value="Unassembled WGS sequence"/>
</dbReference>
<evidence type="ECO:0000313" key="2">
    <source>
        <dbReference type="Proteomes" id="UP000004756"/>
    </source>
</evidence>
<evidence type="ECO:0000313" key="1">
    <source>
        <dbReference type="EMBL" id="EEG54135.1"/>
    </source>
</evidence>
<name>C0D3G0_9FIRM</name>
<dbReference type="HOGENOM" id="CLU_3231559_0_0_9"/>
<sequence length="43" mass="4496">MCFCVTGMTVKKAPVLGGACSYAPPRAGALLFPYSLKFAFPSP</sequence>
<reference evidence="1 2" key="1">
    <citation type="submission" date="2009-02" db="EMBL/GenBank/DDBJ databases">
        <title>Draft genome sequence of Clostridium asparagiforme (DSM 15981).</title>
        <authorList>
            <person name="Sudarsanam P."/>
            <person name="Ley R."/>
            <person name="Guruge J."/>
            <person name="Turnbaugh P.J."/>
            <person name="Mahowald M."/>
            <person name="Liep D."/>
            <person name="Gordon J."/>
        </authorList>
    </citation>
    <scope>NUCLEOTIDE SEQUENCE [LARGE SCALE GENOMIC DNA]</scope>
    <source>
        <strain evidence="1 2">DSM 15981</strain>
    </source>
</reference>
<gene>
    <name evidence="1" type="ORF">CLOSTASPAR_03801</name>
</gene>